<dbReference type="AlphaFoldDB" id="A0A0U2T433"/>
<dbReference type="InterPro" id="IPR003591">
    <property type="entry name" value="Leu-rich_rpt_typical-subtyp"/>
</dbReference>
<organism evidence="3">
    <name type="scientific">Acartia pacifica</name>
    <name type="common">Copepod</name>
    <dbReference type="NCBI Taxonomy" id="335913"/>
    <lineage>
        <taxon>Eukaryota</taxon>
        <taxon>Metazoa</taxon>
        <taxon>Ecdysozoa</taxon>
        <taxon>Arthropoda</taxon>
        <taxon>Crustacea</taxon>
        <taxon>Multicrustacea</taxon>
        <taxon>Hexanauplia</taxon>
        <taxon>Copepoda</taxon>
        <taxon>Calanoida</taxon>
        <taxon>Acartiidae</taxon>
        <taxon>Acartia</taxon>
    </lineage>
</organism>
<dbReference type="PANTHER" id="PTHR48051">
    <property type="match status" value="1"/>
</dbReference>
<dbReference type="PRINTS" id="PR00019">
    <property type="entry name" value="LEURICHRPT"/>
</dbReference>
<dbReference type="Pfam" id="PF13855">
    <property type="entry name" value="LRR_8"/>
    <property type="match status" value="1"/>
</dbReference>
<keyword evidence="2" id="KW-0677">Repeat</keyword>
<dbReference type="SMART" id="SM00364">
    <property type="entry name" value="LRR_BAC"/>
    <property type="match status" value="5"/>
</dbReference>
<keyword evidence="1" id="KW-0433">Leucine-rich repeat</keyword>
<dbReference type="GO" id="GO:0005737">
    <property type="term" value="C:cytoplasm"/>
    <property type="evidence" value="ECO:0007669"/>
    <property type="project" value="TreeGrafter"/>
</dbReference>
<dbReference type="SMART" id="SM00369">
    <property type="entry name" value="LRR_TYP"/>
    <property type="match status" value="5"/>
</dbReference>
<evidence type="ECO:0000256" key="1">
    <source>
        <dbReference type="ARBA" id="ARBA00022614"/>
    </source>
</evidence>
<protein>
    <submittedName>
        <fullName evidence="3">Leucine-rich repeat-containing protein 57</fullName>
    </submittedName>
</protein>
<dbReference type="InterPro" id="IPR032675">
    <property type="entry name" value="LRR_dom_sf"/>
</dbReference>
<evidence type="ECO:0000313" key="3">
    <source>
        <dbReference type="EMBL" id="ALS04257.1"/>
    </source>
</evidence>
<dbReference type="InterPro" id="IPR001611">
    <property type="entry name" value="Leu-rich_rpt"/>
</dbReference>
<sequence>MGNASGSLKKHIETAQKTGALNFTDKGLDKFPSELVQVAGTLRNLDLSSNKLQSLPVNMGAFKILKSLNVSKNRLTELPQQFENLIKLEILNLSFNSISALPQGFSKLKNLKEIDLSHNNLTDFPACLVGLKQLNLLNLNKNKITTIPDEVQGIEATEISLNENQISSISASIASCPRLKTLRLEENCLSLDAIPTQLLSDSGVSLLALDGNLFDSKSLDSLPGYDKYMDRYTAVKRKLD</sequence>
<reference evidence="3" key="1">
    <citation type="journal article" date="2015" name="Sci. Rep.">
        <title>Spliced leader RNA trans-splicing discovered in copepods.</title>
        <authorList>
            <person name="Yang F."/>
            <person name="Xu D."/>
            <person name="Zhuang Y."/>
            <person name="Yi X."/>
            <person name="Huang Y."/>
            <person name="Chen H."/>
            <person name="Lin S."/>
            <person name="Campbell D.A."/>
            <person name="Sturm N.R."/>
            <person name="Liu G."/>
            <person name="Zhang H."/>
        </authorList>
    </citation>
    <scope>NUCLEOTIDE SEQUENCE</scope>
</reference>
<dbReference type="Gene3D" id="3.80.10.10">
    <property type="entry name" value="Ribonuclease Inhibitor"/>
    <property type="match status" value="2"/>
</dbReference>
<dbReference type="PROSITE" id="PS51450">
    <property type="entry name" value="LRR"/>
    <property type="match status" value="3"/>
</dbReference>
<evidence type="ECO:0000256" key="2">
    <source>
        <dbReference type="ARBA" id="ARBA00022737"/>
    </source>
</evidence>
<proteinExistence type="evidence at transcript level"/>
<dbReference type="InterPro" id="IPR050216">
    <property type="entry name" value="LRR_domain-containing"/>
</dbReference>
<dbReference type="Pfam" id="PF00560">
    <property type="entry name" value="LRR_1"/>
    <property type="match status" value="2"/>
</dbReference>
<dbReference type="FunFam" id="3.80.10.10:FF:000230">
    <property type="entry name" value="Leucine-rich repeat-containing protein 57"/>
    <property type="match status" value="1"/>
</dbReference>
<dbReference type="EMBL" id="KT754423">
    <property type="protein sequence ID" value="ALS04257.1"/>
    <property type="molecule type" value="mRNA"/>
</dbReference>
<name>A0A0U2T433_ACAPC</name>
<dbReference type="SUPFAM" id="SSF52058">
    <property type="entry name" value="L domain-like"/>
    <property type="match status" value="1"/>
</dbReference>
<dbReference type="PANTHER" id="PTHR48051:SF1">
    <property type="entry name" value="RAS SUPPRESSOR PROTEIN 1"/>
    <property type="match status" value="1"/>
</dbReference>
<accession>A0A0U2T433</accession>